<feature type="domain" description="CUB" evidence="3">
    <location>
        <begin position="102"/>
        <end position="178"/>
    </location>
</feature>
<comment type="caution">
    <text evidence="2">Lacks conserved residue(s) required for the propagation of feature annotation.</text>
</comment>
<comment type="caution">
    <text evidence="5">The sequence shown here is derived from an EMBL/GenBank/DDBJ whole genome shotgun (WGS) entry which is preliminary data.</text>
</comment>
<keyword evidence="5" id="KW-0675">Receptor</keyword>
<reference evidence="5 6" key="1">
    <citation type="journal article" date="2015" name="Nat. Commun.">
        <title>Outbred genome sequencing and CRISPR/Cas9 gene editing in butterflies.</title>
        <authorList>
            <person name="Li X."/>
            <person name="Fan D."/>
            <person name="Zhang W."/>
            <person name="Liu G."/>
            <person name="Zhang L."/>
            <person name="Zhao L."/>
            <person name="Fang X."/>
            <person name="Chen L."/>
            <person name="Dong Y."/>
            <person name="Chen Y."/>
            <person name="Ding Y."/>
            <person name="Zhao R."/>
            <person name="Feng M."/>
            <person name="Zhu Y."/>
            <person name="Feng Y."/>
            <person name="Jiang X."/>
            <person name="Zhu D."/>
            <person name="Xiang H."/>
            <person name="Feng X."/>
            <person name="Li S."/>
            <person name="Wang J."/>
            <person name="Zhang G."/>
            <person name="Kronforst M.R."/>
            <person name="Wang W."/>
        </authorList>
    </citation>
    <scope>NUCLEOTIDE SEQUENCE [LARGE SCALE GENOMIC DNA]</scope>
    <source>
        <strain evidence="5">Ya'a_city_454_Pm</strain>
        <tissue evidence="5">Whole body</tissue>
    </source>
</reference>
<dbReference type="PANTHER" id="PTHR22991">
    <property type="entry name" value="PROTEIN CBG13490"/>
    <property type="match status" value="1"/>
</dbReference>
<name>A0A0N1PJX1_PAPMA</name>
<dbReference type="SUPFAM" id="SSF49854">
    <property type="entry name" value="Spermadhesin, CUB domain"/>
    <property type="match status" value="1"/>
</dbReference>
<evidence type="ECO:0000259" key="4">
    <source>
        <dbReference type="PROSITE" id="PS50041"/>
    </source>
</evidence>
<dbReference type="Gene3D" id="2.60.120.290">
    <property type="entry name" value="Spermadhesin, CUB domain"/>
    <property type="match status" value="1"/>
</dbReference>
<evidence type="ECO:0000256" key="2">
    <source>
        <dbReference type="PROSITE-ProRule" id="PRU00059"/>
    </source>
</evidence>
<dbReference type="InterPro" id="IPR035914">
    <property type="entry name" value="Sperma_CUB_dom_sf"/>
</dbReference>
<dbReference type="EMBL" id="LADJ01063749">
    <property type="protein sequence ID" value="KPJ21638.1"/>
    <property type="molecule type" value="Genomic_DNA"/>
</dbReference>
<dbReference type="AlphaFoldDB" id="A0A0N1PJX1"/>
<dbReference type="PANTHER" id="PTHR22991:SF41">
    <property type="entry name" value="CUB DOMAIN-CONTAINING PROTEIN-RELATED"/>
    <property type="match status" value="1"/>
</dbReference>
<organism evidence="5 6">
    <name type="scientific">Papilio machaon</name>
    <name type="common">Old World swallowtail butterfly</name>
    <dbReference type="NCBI Taxonomy" id="76193"/>
    <lineage>
        <taxon>Eukaryota</taxon>
        <taxon>Metazoa</taxon>
        <taxon>Ecdysozoa</taxon>
        <taxon>Arthropoda</taxon>
        <taxon>Hexapoda</taxon>
        <taxon>Insecta</taxon>
        <taxon>Pterygota</taxon>
        <taxon>Neoptera</taxon>
        <taxon>Endopterygota</taxon>
        <taxon>Lepidoptera</taxon>
        <taxon>Glossata</taxon>
        <taxon>Ditrysia</taxon>
        <taxon>Papilionoidea</taxon>
        <taxon>Papilionidae</taxon>
        <taxon>Papilioninae</taxon>
        <taxon>Papilio</taxon>
    </lineage>
</organism>
<protein>
    <submittedName>
        <fullName evidence="5">Secretory phospholipase A2 receptor</fullName>
    </submittedName>
</protein>
<dbReference type="InParanoid" id="A0A0N1PJX1"/>
<feature type="domain" description="C-type lectin" evidence="4">
    <location>
        <begin position="1"/>
        <end position="103"/>
    </location>
</feature>
<dbReference type="InterPro" id="IPR050976">
    <property type="entry name" value="Snaclec"/>
</dbReference>
<dbReference type="Gene3D" id="3.10.100.10">
    <property type="entry name" value="Mannose-Binding Protein A, subunit A"/>
    <property type="match status" value="1"/>
</dbReference>
<dbReference type="CDD" id="cd00037">
    <property type="entry name" value="CLECT"/>
    <property type="match status" value="1"/>
</dbReference>
<evidence type="ECO:0000313" key="6">
    <source>
        <dbReference type="Proteomes" id="UP000053240"/>
    </source>
</evidence>
<dbReference type="SUPFAM" id="SSF56436">
    <property type="entry name" value="C-type lectin-like"/>
    <property type="match status" value="1"/>
</dbReference>
<dbReference type="PROSITE" id="PS50041">
    <property type="entry name" value="C_TYPE_LECTIN_2"/>
    <property type="match status" value="1"/>
</dbReference>
<dbReference type="InterPro" id="IPR016186">
    <property type="entry name" value="C-type_lectin-like/link_sf"/>
</dbReference>
<dbReference type="InterPro" id="IPR000859">
    <property type="entry name" value="CUB_dom"/>
</dbReference>
<dbReference type="CDD" id="cd00041">
    <property type="entry name" value="CUB"/>
    <property type="match status" value="1"/>
</dbReference>
<evidence type="ECO:0000256" key="1">
    <source>
        <dbReference type="ARBA" id="ARBA00023157"/>
    </source>
</evidence>
<keyword evidence="1" id="KW-1015">Disulfide bond</keyword>
<evidence type="ECO:0000313" key="5">
    <source>
        <dbReference type="EMBL" id="KPJ21638.1"/>
    </source>
</evidence>
<dbReference type="InterPro" id="IPR016187">
    <property type="entry name" value="CTDL_fold"/>
</dbReference>
<dbReference type="Pfam" id="PF00059">
    <property type="entry name" value="Lectin_C"/>
    <property type="match status" value="1"/>
</dbReference>
<dbReference type="PROSITE" id="PS01180">
    <property type="entry name" value="CUB"/>
    <property type="match status" value="1"/>
</dbReference>
<accession>A0A0N1PJX1</accession>
<dbReference type="Pfam" id="PF00431">
    <property type="entry name" value="CUB"/>
    <property type="match status" value="1"/>
</dbReference>
<gene>
    <name evidence="5" type="ORF">RR48_00636</name>
</gene>
<evidence type="ECO:0000259" key="3">
    <source>
        <dbReference type="PROSITE" id="PS01180"/>
    </source>
</evidence>
<sequence length="178" mass="20322">MHLSSVHSAEEERFIVSGIRQSSDYSAGAIYWLGARVQRPGQNFSWVDGSPFEYQAWPPYNDTEDIEEACLGVQWRTSPVPSQPSGLYWSQHKCAVTGGYICKRRLNPEHILKNNTVEGNSGELSSPNHPGLYDNDVDYWVHVAGPPDTRLVFVFNTIDLEYQNDCLYDFVEVSRHFY</sequence>
<keyword evidence="6" id="KW-1185">Reference proteome</keyword>
<proteinExistence type="predicted"/>
<dbReference type="Proteomes" id="UP000053240">
    <property type="component" value="Unassembled WGS sequence"/>
</dbReference>
<dbReference type="InterPro" id="IPR001304">
    <property type="entry name" value="C-type_lectin-like"/>
</dbReference>